<gene>
    <name evidence="1" type="ORF">EVAR_17911_1</name>
</gene>
<comment type="caution">
    <text evidence="1">The sequence shown here is derived from an EMBL/GenBank/DDBJ whole genome shotgun (WGS) entry which is preliminary data.</text>
</comment>
<proteinExistence type="predicted"/>
<evidence type="ECO:0000313" key="1">
    <source>
        <dbReference type="EMBL" id="GBP31422.1"/>
    </source>
</evidence>
<reference evidence="1 2" key="1">
    <citation type="journal article" date="2019" name="Commun. Biol.">
        <title>The bagworm genome reveals a unique fibroin gene that provides high tensile strength.</title>
        <authorList>
            <person name="Kono N."/>
            <person name="Nakamura H."/>
            <person name="Ohtoshi R."/>
            <person name="Tomita M."/>
            <person name="Numata K."/>
            <person name="Arakawa K."/>
        </authorList>
    </citation>
    <scope>NUCLEOTIDE SEQUENCE [LARGE SCALE GENOMIC DNA]</scope>
</reference>
<protein>
    <submittedName>
        <fullName evidence="1">Uncharacterized protein</fullName>
    </submittedName>
</protein>
<dbReference type="Proteomes" id="UP000299102">
    <property type="component" value="Unassembled WGS sequence"/>
</dbReference>
<accession>A0A4C1UZP2</accession>
<organism evidence="1 2">
    <name type="scientific">Eumeta variegata</name>
    <name type="common">Bagworm moth</name>
    <name type="synonym">Eumeta japonica</name>
    <dbReference type="NCBI Taxonomy" id="151549"/>
    <lineage>
        <taxon>Eukaryota</taxon>
        <taxon>Metazoa</taxon>
        <taxon>Ecdysozoa</taxon>
        <taxon>Arthropoda</taxon>
        <taxon>Hexapoda</taxon>
        <taxon>Insecta</taxon>
        <taxon>Pterygota</taxon>
        <taxon>Neoptera</taxon>
        <taxon>Endopterygota</taxon>
        <taxon>Lepidoptera</taxon>
        <taxon>Glossata</taxon>
        <taxon>Ditrysia</taxon>
        <taxon>Tineoidea</taxon>
        <taxon>Psychidae</taxon>
        <taxon>Oiketicinae</taxon>
        <taxon>Eumeta</taxon>
    </lineage>
</organism>
<evidence type="ECO:0000313" key="2">
    <source>
        <dbReference type="Proteomes" id="UP000299102"/>
    </source>
</evidence>
<name>A0A4C1UZP2_EUMVA</name>
<keyword evidence="2" id="KW-1185">Reference proteome</keyword>
<dbReference type="EMBL" id="BGZK01000246">
    <property type="protein sequence ID" value="GBP31422.1"/>
    <property type="molecule type" value="Genomic_DNA"/>
</dbReference>
<dbReference type="AlphaFoldDB" id="A0A4C1UZP2"/>
<sequence length="117" mass="13001">MRRTEPTEFLGGAFGVPIEGEAVDSDQGPPAFGSHVLDCGVRRGLGTVTLGAGPVRVGGHSRPPRRRRCGNEFRGQRLNVPSEARSDWFNSTRVKLIGDLGRDRARTRYHPVPRRYY</sequence>